<dbReference type="InterPro" id="IPR030378">
    <property type="entry name" value="G_CP_dom"/>
</dbReference>
<dbReference type="EMBL" id="JAECVW010000001">
    <property type="protein sequence ID" value="MBH8593977.1"/>
    <property type="molecule type" value="Genomic_DNA"/>
</dbReference>
<evidence type="ECO:0000313" key="2">
    <source>
        <dbReference type="EMBL" id="MBH8593977.1"/>
    </source>
</evidence>
<comment type="caution">
    <text evidence="2">The sequence shown here is derived from an EMBL/GenBank/DDBJ whole genome shotgun (WGS) entry which is preliminary data.</text>
</comment>
<dbReference type="PROSITE" id="PS51721">
    <property type="entry name" value="G_CP"/>
    <property type="match status" value="1"/>
</dbReference>
<evidence type="ECO:0000313" key="3">
    <source>
        <dbReference type="Proteomes" id="UP000633619"/>
    </source>
</evidence>
<dbReference type="AlphaFoldDB" id="A0A8I1A9T3"/>
<organism evidence="2 3">
    <name type="scientific">Thermoactinomyces intermedius</name>
    <dbReference type="NCBI Taxonomy" id="2024"/>
    <lineage>
        <taxon>Bacteria</taxon>
        <taxon>Bacillati</taxon>
        <taxon>Bacillota</taxon>
        <taxon>Bacilli</taxon>
        <taxon>Bacillales</taxon>
        <taxon>Thermoactinomycetaceae</taxon>
        <taxon>Thermoactinomyces</taxon>
    </lineage>
</organism>
<dbReference type="GO" id="GO:0005525">
    <property type="term" value="F:GTP binding"/>
    <property type="evidence" value="ECO:0007669"/>
    <property type="project" value="InterPro"/>
</dbReference>
<dbReference type="InterPro" id="IPR006073">
    <property type="entry name" value="GTP-bd"/>
</dbReference>
<gene>
    <name evidence="2" type="primary">yqeH</name>
    <name evidence="2" type="ORF">I8U20_01380</name>
</gene>
<dbReference type="PANTHER" id="PTHR46434">
    <property type="entry name" value="GENETIC INTERACTOR OF PROHIBITINS 3, MITOCHONDRIAL"/>
    <property type="match status" value="1"/>
</dbReference>
<dbReference type="RefSeq" id="WP_181730973.1">
    <property type="nucleotide sequence ID" value="NZ_JACEIR010000001.1"/>
</dbReference>
<proteinExistence type="predicted"/>
<feature type="domain" description="CP-type G" evidence="1">
    <location>
        <begin position="58"/>
        <end position="225"/>
    </location>
</feature>
<dbReference type="Gene3D" id="3.40.50.300">
    <property type="entry name" value="P-loop containing nucleotide triphosphate hydrolases"/>
    <property type="match status" value="1"/>
</dbReference>
<dbReference type="Pfam" id="PF21516">
    <property type="entry name" value="YqeH-like_C"/>
    <property type="match status" value="1"/>
</dbReference>
<name>A0A8I1A9T3_THEIN</name>
<dbReference type="Proteomes" id="UP000633619">
    <property type="component" value="Unassembled WGS sequence"/>
</dbReference>
<dbReference type="InterPro" id="IPR027417">
    <property type="entry name" value="P-loop_NTPase"/>
</dbReference>
<accession>A0A8I1A9T3</accession>
<dbReference type="Pfam" id="PF01926">
    <property type="entry name" value="MMR_HSR1"/>
    <property type="match status" value="1"/>
</dbReference>
<reference evidence="2 3" key="1">
    <citation type="submission" date="2020-12" db="EMBL/GenBank/DDBJ databases">
        <title>WGS of Thermoactinomyces spp.</title>
        <authorList>
            <person name="Cheng K."/>
        </authorList>
    </citation>
    <scope>NUCLEOTIDE SEQUENCE [LARGE SCALE GENOMIC DNA]</scope>
    <source>
        <strain evidence="3">CICC 10671\DSM 43846</strain>
    </source>
</reference>
<dbReference type="PANTHER" id="PTHR46434:SF1">
    <property type="entry name" value="GENETIC INTERACTOR OF PROHIBITINS 3, MITOCHONDRIAL"/>
    <property type="match status" value="1"/>
</dbReference>
<sequence length="368" mass="41687">MDSETKHCEGCGIALQTEDPNQPGYIPEQALEREVVLCKRCFRIRHYGEMAKVEQDPDAYLHRLDEIARSEGFVVWVVDLFDFAGSWIPGLARRIGNLPVLIAANKVDLFPPSVKRERLREWIFQSAKELGIRPVDVVLISAEAGVGIRQVMEAIEFYRNHRDVYMIGTTNVGKSTLINQILKKAKLTEKEIITTSPYPGTTLDAIRIPLEDGKFLVDTPGIVRKDRVSEWVEPGELKSVIPHKTIKPRVYQLNDQQTLFFGGLVRFDFVRGNRQSFVCYLSNQLYIHRTKLKKADEVWDKHHGKLLSPPKHPDNLPPLKKHVIHLKGEEKTDIVIPGLGWVACGKNAAWVEVYAPEGTGVSTRPSII</sequence>
<dbReference type="InterPro" id="IPR050896">
    <property type="entry name" value="Mito_lipid_metab_GTPase"/>
</dbReference>
<dbReference type="InterPro" id="IPR048422">
    <property type="entry name" value="NOA1/YqeH-like_C"/>
</dbReference>
<dbReference type="NCBIfam" id="TIGR03597">
    <property type="entry name" value="GTPase_YqeH"/>
    <property type="match status" value="1"/>
</dbReference>
<dbReference type="InterPro" id="IPR019988">
    <property type="entry name" value="GTP-bd_ribosome_bgen_YqeH"/>
</dbReference>
<dbReference type="SUPFAM" id="SSF52540">
    <property type="entry name" value="P-loop containing nucleoside triphosphate hydrolases"/>
    <property type="match status" value="1"/>
</dbReference>
<dbReference type="CDD" id="cd01855">
    <property type="entry name" value="YqeH"/>
    <property type="match status" value="1"/>
</dbReference>
<keyword evidence="3" id="KW-1185">Reference proteome</keyword>
<evidence type="ECO:0000259" key="1">
    <source>
        <dbReference type="PROSITE" id="PS51721"/>
    </source>
</evidence>
<protein>
    <submittedName>
        <fullName evidence="2">Ribosome biogenesis GTPase YqeH</fullName>
    </submittedName>
</protein>